<keyword evidence="4" id="KW-1185">Reference proteome</keyword>
<dbReference type="AlphaFoldDB" id="A0AAE0H3J2"/>
<comment type="caution">
    <text evidence="3">The sequence shown here is derived from an EMBL/GenBank/DDBJ whole genome shotgun (WGS) entry which is preliminary data.</text>
</comment>
<evidence type="ECO:0000313" key="4">
    <source>
        <dbReference type="Proteomes" id="UP001190700"/>
    </source>
</evidence>
<keyword evidence="2" id="KW-0732">Signal</keyword>
<gene>
    <name evidence="3" type="ORF">CYMTET_3247</name>
</gene>
<feature type="region of interest" description="Disordered" evidence="1">
    <location>
        <begin position="220"/>
        <end position="253"/>
    </location>
</feature>
<feature type="chain" id="PRO_5042079211" evidence="2">
    <location>
        <begin position="21"/>
        <end position="253"/>
    </location>
</feature>
<reference evidence="3 4" key="1">
    <citation type="journal article" date="2015" name="Genome Biol. Evol.">
        <title>Comparative Genomics of a Bacterivorous Green Alga Reveals Evolutionary Causalities and Consequences of Phago-Mixotrophic Mode of Nutrition.</title>
        <authorList>
            <person name="Burns J.A."/>
            <person name="Paasch A."/>
            <person name="Narechania A."/>
            <person name="Kim E."/>
        </authorList>
    </citation>
    <scope>NUCLEOTIDE SEQUENCE [LARGE SCALE GENOMIC DNA]</scope>
    <source>
        <strain evidence="3 4">PLY_AMNH</strain>
    </source>
</reference>
<sequence>MLMIILVNALNCWKFFDVAGKAMQAAYLAGKKVQPQQHFFSKLCNELFNNPYLKSGEKQCSQGEGCAPANTSPSTAGTPSQGRNSNVGSAPTPRNIHVPVNTAGQSNISGASVSEIMQHHCTPQPLPKGVQAKCGVPGCKSVTVTKGQETEAPFKTSVKCGRCHLVTHDDRAVPAFVCSPLSGRTCWFQHVAHAREHGHAHVPKCRKIFCKTENYSELSEEQQQQMVGVRPVQKRKRGRPTGSSKKQKVANAD</sequence>
<evidence type="ECO:0000256" key="1">
    <source>
        <dbReference type="SAM" id="MobiDB-lite"/>
    </source>
</evidence>
<evidence type="ECO:0000313" key="3">
    <source>
        <dbReference type="EMBL" id="KAK3289313.1"/>
    </source>
</evidence>
<dbReference type="Proteomes" id="UP001190700">
    <property type="component" value="Unassembled WGS sequence"/>
</dbReference>
<protein>
    <submittedName>
        <fullName evidence="3">Uncharacterized protein</fullName>
    </submittedName>
</protein>
<accession>A0AAE0H3J2</accession>
<feature type="region of interest" description="Disordered" evidence="1">
    <location>
        <begin position="64"/>
        <end position="104"/>
    </location>
</feature>
<dbReference type="EMBL" id="LGRX02000168">
    <property type="protein sequence ID" value="KAK3289313.1"/>
    <property type="molecule type" value="Genomic_DNA"/>
</dbReference>
<proteinExistence type="predicted"/>
<organism evidence="3 4">
    <name type="scientific">Cymbomonas tetramitiformis</name>
    <dbReference type="NCBI Taxonomy" id="36881"/>
    <lineage>
        <taxon>Eukaryota</taxon>
        <taxon>Viridiplantae</taxon>
        <taxon>Chlorophyta</taxon>
        <taxon>Pyramimonadophyceae</taxon>
        <taxon>Pyramimonadales</taxon>
        <taxon>Pyramimonadaceae</taxon>
        <taxon>Cymbomonas</taxon>
    </lineage>
</organism>
<feature type="signal peptide" evidence="2">
    <location>
        <begin position="1"/>
        <end position="20"/>
    </location>
</feature>
<evidence type="ECO:0000256" key="2">
    <source>
        <dbReference type="SAM" id="SignalP"/>
    </source>
</evidence>
<name>A0AAE0H3J2_9CHLO</name>
<feature type="compositionally biased region" description="Polar residues" evidence="1">
    <location>
        <begin position="69"/>
        <end position="89"/>
    </location>
</feature>